<evidence type="ECO:0000256" key="6">
    <source>
        <dbReference type="ARBA" id="ARBA00022741"/>
    </source>
</evidence>
<reference evidence="15 16" key="1">
    <citation type="submission" date="2021-03" db="EMBL/GenBank/DDBJ databases">
        <authorList>
            <person name="Shang D.-D."/>
            <person name="Du Z.-J."/>
            <person name="Chen G.-J."/>
        </authorList>
    </citation>
    <scope>NUCLEOTIDE SEQUENCE [LARGE SCALE GENOMIC DNA]</scope>
    <source>
        <strain evidence="15 16">F2608</strain>
    </source>
</reference>
<dbReference type="GO" id="GO:0005524">
    <property type="term" value="F:ATP binding"/>
    <property type="evidence" value="ECO:0007669"/>
    <property type="project" value="UniProtKB-KW"/>
</dbReference>
<keyword evidence="8" id="KW-0067">ATP-binding</keyword>
<proteinExistence type="inferred from homology"/>
<feature type="domain" description="7,8-dihydro-6-hydroxymethylpterin-pyrophosphokinase" evidence="14">
    <location>
        <begin position="123"/>
        <end position="134"/>
    </location>
</feature>
<comment type="function">
    <text evidence="10">Catalyzes the transfer of pyrophosphate from adenosine triphosphate (ATP) to 6-hydroxymethyl-7,8-dihydropterin, an enzymatic step in folate biosynthesis pathway.</text>
</comment>
<evidence type="ECO:0000256" key="11">
    <source>
        <dbReference type="ARBA" id="ARBA00029766"/>
    </source>
</evidence>
<evidence type="ECO:0000256" key="3">
    <source>
        <dbReference type="ARBA" id="ARBA00013253"/>
    </source>
</evidence>
<evidence type="ECO:0000313" key="15">
    <source>
        <dbReference type="EMBL" id="MBO1515974.1"/>
    </source>
</evidence>
<evidence type="ECO:0000256" key="13">
    <source>
        <dbReference type="SAM" id="MobiDB-lite"/>
    </source>
</evidence>
<evidence type="ECO:0000256" key="5">
    <source>
        <dbReference type="ARBA" id="ARBA00022679"/>
    </source>
</evidence>
<dbReference type="RefSeq" id="WP_207968952.1">
    <property type="nucleotide sequence ID" value="NZ_JAGBKN010000002.1"/>
</dbReference>
<evidence type="ECO:0000256" key="8">
    <source>
        <dbReference type="ARBA" id="ARBA00022840"/>
    </source>
</evidence>
<dbReference type="Pfam" id="PF01288">
    <property type="entry name" value="HPPK"/>
    <property type="match status" value="1"/>
</dbReference>
<comment type="similarity">
    <text evidence="2">Belongs to the HPPK family.</text>
</comment>
<comment type="pathway">
    <text evidence="1">Cofactor biosynthesis; tetrahydrofolate biosynthesis; 2-amino-4-hydroxy-6-hydroxymethyl-7,8-dihydropteridine diphosphate from 7,8-dihydroneopterin triphosphate: step 4/4.</text>
</comment>
<evidence type="ECO:0000256" key="1">
    <source>
        <dbReference type="ARBA" id="ARBA00005051"/>
    </source>
</evidence>
<keyword evidence="16" id="KW-1185">Reference proteome</keyword>
<keyword evidence="5 15" id="KW-0808">Transferase</keyword>
<dbReference type="EC" id="2.7.6.3" evidence="3"/>
<dbReference type="PANTHER" id="PTHR43071:SF1">
    <property type="entry name" value="2-AMINO-4-HYDROXY-6-HYDROXYMETHYLDIHYDROPTERIDINE PYROPHOSPHOKINASE"/>
    <property type="match status" value="1"/>
</dbReference>
<dbReference type="PROSITE" id="PS00794">
    <property type="entry name" value="HPPK"/>
    <property type="match status" value="1"/>
</dbReference>
<dbReference type="Proteomes" id="UP000664161">
    <property type="component" value="Unassembled WGS sequence"/>
</dbReference>
<dbReference type="InterPro" id="IPR000550">
    <property type="entry name" value="Hppk"/>
</dbReference>
<evidence type="ECO:0000256" key="9">
    <source>
        <dbReference type="ARBA" id="ARBA00022909"/>
    </source>
</evidence>
<comment type="caution">
    <text evidence="15">The sequence shown here is derived from an EMBL/GenBank/DDBJ whole genome shotgun (WGS) entry which is preliminary data.</text>
</comment>
<gene>
    <name evidence="15" type="primary">folK</name>
    <name evidence="15" type="ORF">J3491_01325</name>
</gene>
<dbReference type="AlphaFoldDB" id="A0AAW4IKN7"/>
<dbReference type="SUPFAM" id="SSF55083">
    <property type="entry name" value="6-hydroxymethyl-7,8-dihydropterin pyrophosphokinase, HPPK"/>
    <property type="match status" value="1"/>
</dbReference>
<dbReference type="NCBIfam" id="TIGR01498">
    <property type="entry name" value="folK"/>
    <property type="match status" value="1"/>
</dbReference>
<dbReference type="Gene3D" id="3.30.70.560">
    <property type="entry name" value="7,8-Dihydro-6-hydroxymethylpterin-pyrophosphokinase HPPK"/>
    <property type="match status" value="1"/>
</dbReference>
<dbReference type="GO" id="GO:0003848">
    <property type="term" value="F:2-amino-4-hydroxy-6-hydroxymethyldihydropteridine diphosphokinase activity"/>
    <property type="evidence" value="ECO:0007669"/>
    <property type="project" value="UniProtKB-EC"/>
</dbReference>
<evidence type="ECO:0000256" key="4">
    <source>
        <dbReference type="ARBA" id="ARBA00016218"/>
    </source>
</evidence>
<dbReference type="PANTHER" id="PTHR43071">
    <property type="entry name" value="2-AMINO-4-HYDROXY-6-HYDROXYMETHYLDIHYDROPTERIDINE PYROPHOSPHOKINASE"/>
    <property type="match status" value="1"/>
</dbReference>
<evidence type="ECO:0000259" key="14">
    <source>
        <dbReference type="PROSITE" id="PS00794"/>
    </source>
</evidence>
<evidence type="ECO:0000256" key="12">
    <source>
        <dbReference type="ARBA" id="ARBA00033413"/>
    </source>
</evidence>
<keyword evidence="7" id="KW-0418">Kinase</keyword>
<evidence type="ECO:0000256" key="2">
    <source>
        <dbReference type="ARBA" id="ARBA00005810"/>
    </source>
</evidence>
<dbReference type="CDD" id="cd00483">
    <property type="entry name" value="HPPK"/>
    <property type="match status" value="1"/>
</dbReference>
<dbReference type="InterPro" id="IPR035907">
    <property type="entry name" value="Hppk_sf"/>
</dbReference>
<dbReference type="GO" id="GO:0016301">
    <property type="term" value="F:kinase activity"/>
    <property type="evidence" value="ECO:0007669"/>
    <property type="project" value="UniProtKB-KW"/>
</dbReference>
<organism evidence="15 16">
    <name type="scientific">Psychrobacter halodurans</name>
    <dbReference type="NCBI Taxonomy" id="2818439"/>
    <lineage>
        <taxon>Bacteria</taxon>
        <taxon>Pseudomonadati</taxon>
        <taxon>Pseudomonadota</taxon>
        <taxon>Gammaproteobacteria</taxon>
        <taxon>Moraxellales</taxon>
        <taxon>Moraxellaceae</taxon>
        <taxon>Psychrobacter</taxon>
    </lineage>
</organism>
<dbReference type="GO" id="GO:0046656">
    <property type="term" value="P:folic acid biosynthetic process"/>
    <property type="evidence" value="ECO:0007669"/>
    <property type="project" value="UniProtKB-KW"/>
</dbReference>
<feature type="region of interest" description="Disordered" evidence="13">
    <location>
        <begin position="1"/>
        <end position="24"/>
    </location>
</feature>
<name>A0AAW4IKN7_9GAMM</name>
<evidence type="ECO:0000256" key="7">
    <source>
        <dbReference type="ARBA" id="ARBA00022777"/>
    </source>
</evidence>
<evidence type="ECO:0000256" key="10">
    <source>
        <dbReference type="ARBA" id="ARBA00029409"/>
    </source>
</evidence>
<keyword evidence="6" id="KW-0547">Nucleotide-binding</keyword>
<protein>
    <recommendedName>
        <fullName evidence="4">2-amino-4-hydroxy-6-hydroxymethyldihydropteridine pyrophosphokinase</fullName>
        <ecNumber evidence="3">2.7.6.3</ecNumber>
    </recommendedName>
    <alternativeName>
        <fullName evidence="11">6-hydroxymethyl-7,8-dihydropterin pyrophosphokinase</fullName>
    </alternativeName>
    <alternativeName>
        <fullName evidence="12">7,8-dihydro-6-hydroxymethylpterin-pyrophosphokinase</fullName>
    </alternativeName>
</protein>
<evidence type="ECO:0000313" key="16">
    <source>
        <dbReference type="Proteomes" id="UP000664161"/>
    </source>
</evidence>
<sequence>MNNRLHNSQSTNGAVDVNSTTDHGSNQDAAEWACAYVGLGSNLANELGSPTEHLQTALNAMQAHAQIRHLQVSSFYASAPMGPQDQPDFINAVAGFETTLLPFELLAFCQQLEAQAKRARLRRWGERSLDVDILLYGQLQMTDAKLTIPHAGLCERNFVLLPLRELAPKLQVLGKPIADYPPSCDWTGLKLLKSNS</sequence>
<keyword evidence="9" id="KW-0289">Folate biosynthesis</keyword>
<dbReference type="EMBL" id="JAGBKN010000002">
    <property type="protein sequence ID" value="MBO1515974.1"/>
    <property type="molecule type" value="Genomic_DNA"/>
</dbReference>
<accession>A0AAW4IKN7</accession>